<gene>
    <name evidence="1" type="ORF">GHH22_04355</name>
</gene>
<comment type="caution">
    <text evidence="1">The sequence shown here is derived from an EMBL/GenBank/DDBJ whole genome shotgun (WGS) entry which is preliminary data.</text>
</comment>
<reference evidence="1" key="2">
    <citation type="submission" date="2019-10" db="EMBL/GenBank/DDBJ databases">
        <authorList>
            <consortium name="NCBI Pathogen Detection Project"/>
        </authorList>
    </citation>
    <scope>NUCLEOTIDE SEQUENCE</scope>
    <source>
        <strain evidence="1">09CEB371LM</strain>
    </source>
</reference>
<protein>
    <submittedName>
        <fullName evidence="1">Uncharacterized protein</fullName>
    </submittedName>
</protein>
<reference evidence="1" key="1">
    <citation type="journal article" date="2018" name="Genome Biol.">
        <title>SKESA: strategic k-mer extension for scrupulous assemblies.</title>
        <authorList>
            <person name="Souvorov A."/>
            <person name="Agarwala R."/>
            <person name="Lipman D.J."/>
        </authorList>
    </citation>
    <scope>NUCLEOTIDE SEQUENCE [LARGE SCALE GENOMIC DNA]</scope>
    <source>
        <strain evidence="1">09CEB371LM</strain>
    </source>
</reference>
<dbReference type="EMBL" id="DAAEEB010000002">
    <property type="protein sequence ID" value="HAA8052385.1"/>
    <property type="molecule type" value="Genomic_DNA"/>
</dbReference>
<accession>A0A473KZM7</accession>
<dbReference type="RefSeq" id="WP_061092526.1">
    <property type="nucleotide sequence ID" value="NZ_CAAVEO010000003.1"/>
</dbReference>
<dbReference type="Proteomes" id="UP000840039">
    <property type="component" value="Unassembled WGS sequence"/>
</dbReference>
<sequence>MKNFVYVVANVSDGNSLIDFFVKTKSNYITEINYREGYIILSNECWYFQVMNESDFADVGNVDGYRFSQKAKISLSKTGNYQTIRKKLSDLYKESSK</sequence>
<dbReference type="AlphaFoldDB" id="A0A473KZM7"/>
<organism evidence="1">
    <name type="scientific">Listeria monocytogenes</name>
    <dbReference type="NCBI Taxonomy" id="1639"/>
    <lineage>
        <taxon>Bacteria</taxon>
        <taxon>Bacillati</taxon>
        <taxon>Bacillota</taxon>
        <taxon>Bacilli</taxon>
        <taxon>Bacillales</taxon>
        <taxon>Listeriaceae</taxon>
        <taxon>Listeria</taxon>
    </lineage>
</organism>
<name>A0A473KZM7_LISMN</name>
<evidence type="ECO:0000313" key="1">
    <source>
        <dbReference type="EMBL" id="HAA8052385.1"/>
    </source>
</evidence>
<proteinExistence type="predicted"/>